<sequence>MTHTAAVSPRPEPVTSRTTEAAAEFPLHRTVAAHVVGGLAGVLRVVSLLHSRRYPVRNLRIDVRDGVVESRVECTVWLTATATALLLERLNRMPAVVSAENV</sequence>
<proteinExistence type="predicted"/>
<dbReference type="AlphaFoldDB" id="A0A6I8LP73"/>
<gene>
    <name evidence="2" type="ORF">AA23TX_02516</name>
</gene>
<name>A0A6I8LP73_9PSEU</name>
<organism evidence="2 3">
    <name type="scientific">Amycolatopsis camponoti</name>
    <dbReference type="NCBI Taxonomy" id="2606593"/>
    <lineage>
        <taxon>Bacteria</taxon>
        <taxon>Bacillati</taxon>
        <taxon>Actinomycetota</taxon>
        <taxon>Actinomycetes</taxon>
        <taxon>Pseudonocardiales</taxon>
        <taxon>Pseudonocardiaceae</taxon>
        <taxon>Amycolatopsis</taxon>
    </lineage>
</organism>
<evidence type="ECO:0000313" key="3">
    <source>
        <dbReference type="Proteomes" id="UP000399805"/>
    </source>
</evidence>
<dbReference type="RefSeq" id="WP_155542659.1">
    <property type="nucleotide sequence ID" value="NZ_CABVGP010000001.1"/>
</dbReference>
<dbReference type="Proteomes" id="UP000399805">
    <property type="component" value="Unassembled WGS sequence"/>
</dbReference>
<evidence type="ECO:0000256" key="1">
    <source>
        <dbReference type="SAM" id="MobiDB-lite"/>
    </source>
</evidence>
<reference evidence="2 3" key="1">
    <citation type="submission" date="2019-09" db="EMBL/GenBank/DDBJ databases">
        <authorList>
            <person name="Leyn A S."/>
        </authorList>
    </citation>
    <scope>NUCLEOTIDE SEQUENCE [LARGE SCALE GENOMIC DNA]</scope>
    <source>
        <strain evidence="2">AA231_1</strain>
    </source>
</reference>
<accession>A0A6I8LP73</accession>
<evidence type="ECO:0000313" key="2">
    <source>
        <dbReference type="EMBL" id="VVJ17495.1"/>
    </source>
</evidence>
<keyword evidence="3" id="KW-1185">Reference proteome</keyword>
<protein>
    <submittedName>
        <fullName evidence="2">Uncharacterized protein</fullName>
    </submittedName>
</protein>
<feature type="region of interest" description="Disordered" evidence="1">
    <location>
        <begin position="1"/>
        <end position="21"/>
    </location>
</feature>
<dbReference type="EMBL" id="CABVGP010000001">
    <property type="protein sequence ID" value="VVJ17495.1"/>
    <property type="molecule type" value="Genomic_DNA"/>
</dbReference>